<dbReference type="GO" id="GO:0016887">
    <property type="term" value="F:ATP hydrolysis activity"/>
    <property type="evidence" value="ECO:0007669"/>
    <property type="project" value="InterPro"/>
</dbReference>
<dbReference type="InterPro" id="IPR023299">
    <property type="entry name" value="ATPase_P-typ_cyto_dom_N"/>
</dbReference>
<dbReference type="EMBL" id="GAMC01001382">
    <property type="protein sequence ID" value="JAC05174.1"/>
    <property type="molecule type" value="mRNA"/>
</dbReference>
<dbReference type="Gene3D" id="1.20.1110.10">
    <property type="entry name" value="Calcium-transporting ATPase, transmembrane domain"/>
    <property type="match status" value="1"/>
</dbReference>
<evidence type="ECO:0000256" key="13">
    <source>
        <dbReference type="RuleBase" id="RU362082"/>
    </source>
</evidence>
<name>W8C615_CERCA</name>
<feature type="transmembrane region" description="Helical" evidence="13">
    <location>
        <begin position="1354"/>
        <end position="1375"/>
    </location>
</feature>
<dbReference type="PANTHER" id="PTHR45630">
    <property type="entry name" value="CATION-TRANSPORTING ATPASE-RELATED"/>
    <property type="match status" value="1"/>
</dbReference>
<gene>
    <name evidence="17" type="primary">YH2M</name>
</gene>
<keyword evidence="5 13" id="KW-0479">Metal-binding</keyword>
<dbReference type="InterPro" id="IPR008250">
    <property type="entry name" value="ATPase_P-typ_transduc_dom_A_sf"/>
</dbReference>
<dbReference type="Gene3D" id="3.40.1110.10">
    <property type="entry name" value="Calcium-transporting ATPase, cytoplasmic domain N"/>
    <property type="match status" value="1"/>
</dbReference>
<sequence length="1569" mass="178169">MAKYTETLSNFEASQKSYRSRTSVINDVVVDSINTLTDPETCSRHGNSKSNSAKLQWWNAPAQSIYLKEATPLASMNKKPPYHDHEHGVFTTKQKGIGTTVSMPLITSKVYLTDNEIKSGNIITSDDAVDQKEANKVKERKNNTKQQQNNSNNKSGDLSPLAHSSTKDVHVINHQHHKSAFKSNVMDNLDNSRADDNEDQILQDSQLLAKNRKPSVGLLNVGEDDEMQITGYKHSRLRSMLCWFCICFTAGLLRLILHWWRHWYLIATHVKCPLEMADKVLIQEHYEGKHNIYYVKAIQEINASLIEETLQQPKKKKISSIALKDENTKEGSKEKKKIRENFEISGKDLHISLHFSSGHFKRSPRVRIFTCKQLRYAWDNLTQSFNKLKGLDVNVTSAYFHQQKGLPVQEQISRRLAYGPNEITIPYKNLNTLLVLETLNPFYVFQIFSVMLWFTYDYYYYACVILLMSMFGIIMSVMQTKKNQDSLRKTVMNSGCALVITETGEVHEIPTDYLVPGDVIEIPTDGCIMQCDAVLLSGNCILDESMLTGESVPVTKIPLPMKRDLLFDKKEHARHILFSGTKVIQTRYIGSEKVLAIIINTGNITAKGGLIRSIIYPPPVDYRFEQDSYKFIECLALIAMIGFVYTLITKILRNIDAVKIAVESLDLITIVVPPALPAAMSVGRFYAQKRLEKQNIYCISPRSINVAGSIDCCCFDKTGTLTEEGLDMWGVVPKTVTNEFQMPIKQIERLPYDNFLFGMVTCHSITIMNGKLMGDPLDLKMFESTGWILEDQKNIPDSQKYGLIHPTIVRQPRKEKSPNESTEIETPVQRQSSLDDLLADVGLLNGETNNDHGIVREFPFTSNLQRMSVITRRLSDANFNVYCKGSPEMLQQLCQPNSLPENYSQQLAFFAKRGYRIIAMAYKPLSRKMSYIKAQRFARENVESDLEFLGFVVMENRLKRDTSEVIRTLTAANIRTIMITGDNLLTAISVARDCGIVSPEQAVVTVNVRQLQVKEDYKYELYYTLELGNCEESAKELSNGTEVLSVESSVINSAAAICNVDECYKKINGDLASLSSISTTLPNSNSLVSIETCETWTHQDPELGLVVPKKEKSDRNHLPRSEVKTGWRRNFRFAMIGRTWQIVKENFPDELKNFVVRGAIFARMSPEQKQALVMELQQLDYCVAMCGDGANDCGALKVAHTGISLSETESAIASPFTSRSSTIQCVPNVIKEGRAALVTSFGIFKYMAAYSMVQFISVMILYSIDSNLTDKQYLYVDLGLISVFAFFFGKTEAHVGHLAKQVPLSSLISLAPLASISLHLVVVIGFQTAGWFHLHQQDWFVPFKHKDEDHLGCYENYTMFAISSFQYIILAFVFSKGAPYRKSIWSNIPFCLSLIINIAIVCYLVVYPTDWISEFFQLIVPEDSTFRYLMLLYGVANFFTHVFVENFIVEYLLFEKVQIRRETNMQNSKRRYIHVEYDLQYFKNWPQITHTCEVFDSLTPKEEIKPTYVEISAEQNFDMPASQNNALNSFFGVDSIQSIPTLPMVVEDSVLSESELTCPLSEERTKKVK</sequence>
<dbReference type="SUPFAM" id="SSF81660">
    <property type="entry name" value="Metal cation-transporting ATPase, ATP-binding domain N"/>
    <property type="match status" value="1"/>
</dbReference>
<feature type="transmembrane region" description="Helical" evidence="13">
    <location>
        <begin position="631"/>
        <end position="648"/>
    </location>
</feature>
<dbReference type="NCBIfam" id="TIGR01657">
    <property type="entry name" value="P-ATPase-V"/>
    <property type="match status" value="1"/>
</dbReference>
<dbReference type="GO" id="GO:0019829">
    <property type="term" value="F:ATPase-coupled monoatomic cation transmembrane transporter activity"/>
    <property type="evidence" value="ECO:0007669"/>
    <property type="project" value="UniProtKB-UniRule"/>
</dbReference>
<dbReference type="GO" id="GO:0015203">
    <property type="term" value="F:polyamine transmembrane transporter activity"/>
    <property type="evidence" value="ECO:0007669"/>
    <property type="project" value="TreeGrafter"/>
</dbReference>
<proteinExistence type="evidence at transcript level"/>
<evidence type="ECO:0000256" key="11">
    <source>
        <dbReference type="ARBA" id="ARBA00023136"/>
    </source>
</evidence>
<dbReference type="SFLD" id="SFLDG00002">
    <property type="entry name" value="C1.7:_P-type_atpase_like"/>
    <property type="match status" value="1"/>
</dbReference>
<comment type="catalytic activity">
    <reaction evidence="12 13">
        <text>ATP + H2O = ADP + phosphate + H(+)</text>
        <dbReference type="Rhea" id="RHEA:13065"/>
        <dbReference type="ChEBI" id="CHEBI:15377"/>
        <dbReference type="ChEBI" id="CHEBI:15378"/>
        <dbReference type="ChEBI" id="CHEBI:30616"/>
        <dbReference type="ChEBI" id="CHEBI:43474"/>
        <dbReference type="ChEBI" id="CHEBI:456216"/>
    </reaction>
</comment>
<evidence type="ECO:0000256" key="1">
    <source>
        <dbReference type="ARBA" id="ARBA00004141"/>
    </source>
</evidence>
<dbReference type="InterPro" id="IPR044492">
    <property type="entry name" value="P_typ_ATPase_HD_dom"/>
</dbReference>
<dbReference type="GO" id="GO:0016020">
    <property type="term" value="C:membrane"/>
    <property type="evidence" value="ECO:0007669"/>
    <property type="project" value="UniProtKB-SubCell"/>
</dbReference>
<organism evidence="17">
    <name type="scientific">Ceratitis capitata</name>
    <name type="common">Mediterranean fruit fly</name>
    <name type="synonym">Tephritis capitata</name>
    <dbReference type="NCBI Taxonomy" id="7213"/>
    <lineage>
        <taxon>Eukaryota</taxon>
        <taxon>Metazoa</taxon>
        <taxon>Ecdysozoa</taxon>
        <taxon>Arthropoda</taxon>
        <taxon>Hexapoda</taxon>
        <taxon>Insecta</taxon>
        <taxon>Pterygota</taxon>
        <taxon>Neoptera</taxon>
        <taxon>Endopterygota</taxon>
        <taxon>Diptera</taxon>
        <taxon>Brachycera</taxon>
        <taxon>Muscomorpha</taxon>
        <taxon>Tephritoidea</taxon>
        <taxon>Tephritidae</taxon>
        <taxon>Ceratitis</taxon>
        <taxon>Ceratitis</taxon>
    </lineage>
</organism>
<protein>
    <recommendedName>
        <fullName evidence="13">Cation-transporting ATPase</fullName>
        <ecNumber evidence="13">7.2.2.-</ecNumber>
    </recommendedName>
</protein>
<evidence type="ECO:0000256" key="7">
    <source>
        <dbReference type="ARBA" id="ARBA00022840"/>
    </source>
</evidence>
<evidence type="ECO:0000313" key="17">
    <source>
        <dbReference type="EMBL" id="JAC05174.1"/>
    </source>
</evidence>
<dbReference type="InterPro" id="IPR006544">
    <property type="entry name" value="P-type_TPase_V"/>
</dbReference>
<dbReference type="FunFam" id="2.70.150.10:FF:000067">
    <property type="entry name" value="Cation-transporting ATPase"/>
    <property type="match status" value="1"/>
</dbReference>
<evidence type="ECO:0000256" key="10">
    <source>
        <dbReference type="ARBA" id="ARBA00022989"/>
    </source>
</evidence>
<dbReference type="FunFam" id="3.40.50.1000:FF:000068">
    <property type="entry name" value="Cation-transporting ATPase"/>
    <property type="match status" value="1"/>
</dbReference>
<feature type="domain" description="P-type ATPase A" evidence="15">
    <location>
        <begin position="497"/>
        <end position="613"/>
    </location>
</feature>
<comment type="similarity">
    <text evidence="2 13">Belongs to the cation transport ATPase (P-type) (TC 3.A.3) family. Type V subfamily.</text>
</comment>
<keyword evidence="4 13" id="KW-0812">Transmembrane</keyword>
<dbReference type="Pfam" id="PF13246">
    <property type="entry name" value="Cation_ATPase"/>
    <property type="match status" value="1"/>
</dbReference>
<dbReference type="InterPro" id="IPR047821">
    <property type="entry name" value="P5B-type_ATPase"/>
</dbReference>
<feature type="transmembrane region" description="Helical" evidence="13">
    <location>
        <begin position="237"/>
        <end position="257"/>
    </location>
</feature>
<dbReference type="SUPFAM" id="SSF81653">
    <property type="entry name" value="Calcium ATPase, transduction domain A"/>
    <property type="match status" value="1"/>
</dbReference>
<dbReference type="OrthoDB" id="48943at2759"/>
<dbReference type="PRINTS" id="PR00119">
    <property type="entry name" value="CATATPASE"/>
</dbReference>
<evidence type="ECO:0000256" key="2">
    <source>
        <dbReference type="ARBA" id="ARBA00006000"/>
    </source>
</evidence>
<dbReference type="EMBL" id="GAMC01001376">
    <property type="protein sequence ID" value="JAC05180.1"/>
    <property type="molecule type" value="mRNA"/>
</dbReference>
<dbReference type="PANTHER" id="PTHR45630:SF8">
    <property type="entry name" value="CATION-TRANSPORTING ATPASE"/>
    <property type="match status" value="1"/>
</dbReference>
<dbReference type="SUPFAM" id="SSF56784">
    <property type="entry name" value="HAD-like"/>
    <property type="match status" value="1"/>
</dbReference>
<evidence type="ECO:0000259" key="15">
    <source>
        <dbReference type="Pfam" id="PF00122"/>
    </source>
</evidence>
<keyword evidence="9 13" id="KW-1278">Translocase</keyword>
<feature type="transmembrane region" description="Helical" evidence="13">
    <location>
        <begin position="458"/>
        <end position="478"/>
    </location>
</feature>
<dbReference type="FunFam" id="3.40.1110.10:FF:000057">
    <property type="entry name" value="Cation-transporting ATPase"/>
    <property type="match status" value="1"/>
</dbReference>
<dbReference type="CDD" id="cd07542">
    <property type="entry name" value="P-type_ATPase_cation"/>
    <property type="match status" value="1"/>
</dbReference>
<keyword evidence="7 13" id="KW-0067">ATP-binding</keyword>
<reference evidence="17" key="1">
    <citation type="submission" date="2013-07" db="EMBL/GenBank/DDBJ databases">
        <authorList>
            <person name="Geib S."/>
        </authorList>
    </citation>
    <scope>NUCLEOTIDE SEQUENCE</scope>
</reference>
<dbReference type="InterPro" id="IPR059000">
    <property type="entry name" value="ATPase_P-type_domA"/>
</dbReference>
<dbReference type="SFLD" id="SFLDS00003">
    <property type="entry name" value="Haloacid_Dehalogenase"/>
    <property type="match status" value="1"/>
</dbReference>
<keyword evidence="8 13" id="KW-0460">Magnesium</keyword>
<dbReference type="EMBL" id="GAMC01001374">
    <property type="protein sequence ID" value="JAC05182.1"/>
    <property type="molecule type" value="mRNA"/>
</dbReference>
<dbReference type="InterPro" id="IPR023214">
    <property type="entry name" value="HAD_sf"/>
</dbReference>
<evidence type="ECO:0000256" key="12">
    <source>
        <dbReference type="ARBA" id="ARBA00049360"/>
    </source>
</evidence>
<evidence type="ECO:0000256" key="6">
    <source>
        <dbReference type="ARBA" id="ARBA00022741"/>
    </source>
</evidence>
<dbReference type="InterPro" id="IPR047819">
    <property type="entry name" value="P5A-ATPase_N"/>
</dbReference>
<evidence type="ECO:0000256" key="3">
    <source>
        <dbReference type="ARBA" id="ARBA00022553"/>
    </source>
</evidence>
<feature type="transmembrane region" description="Helical" evidence="13">
    <location>
        <begin position="1273"/>
        <end position="1289"/>
    </location>
</feature>
<feature type="region of interest" description="Disordered" evidence="14">
    <location>
        <begin position="130"/>
        <end position="162"/>
    </location>
</feature>
<feature type="compositionally biased region" description="Low complexity" evidence="14">
    <location>
        <begin position="144"/>
        <end position="155"/>
    </location>
</feature>
<keyword evidence="6 13" id="KW-0547">Nucleotide-binding</keyword>
<reference evidence="17" key="2">
    <citation type="journal article" date="2014" name="BMC Genomics">
        <title>A genomic perspective to assessing quality of mass-reared SIT flies used in Mediterranean fruit fly (Ceratitis capitata) eradication in California.</title>
        <authorList>
            <person name="Calla B."/>
            <person name="Hall B."/>
            <person name="Hou S."/>
            <person name="Geib S.M."/>
        </authorList>
    </citation>
    <scope>NUCLEOTIDE SEQUENCE</scope>
</reference>
<dbReference type="SUPFAM" id="SSF81665">
    <property type="entry name" value="Calcium ATPase, transmembrane domain M"/>
    <property type="match status" value="1"/>
</dbReference>
<dbReference type="GO" id="GO:0046872">
    <property type="term" value="F:metal ion binding"/>
    <property type="evidence" value="ECO:0007669"/>
    <property type="project" value="UniProtKB-UniRule"/>
</dbReference>
<feature type="transmembrane region" description="Helical" evidence="13">
    <location>
        <begin position="1243"/>
        <end position="1261"/>
    </location>
</feature>
<dbReference type="Pfam" id="PF12409">
    <property type="entry name" value="P5-ATPase"/>
    <property type="match status" value="1"/>
</dbReference>
<dbReference type="GO" id="GO:0015662">
    <property type="term" value="F:P-type ion transporter activity"/>
    <property type="evidence" value="ECO:0007669"/>
    <property type="project" value="InterPro"/>
</dbReference>
<feature type="transmembrane region" description="Helical" evidence="13">
    <location>
        <begin position="1426"/>
        <end position="1454"/>
    </location>
</feature>
<evidence type="ECO:0000256" key="8">
    <source>
        <dbReference type="ARBA" id="ARBA00022842"/>
    </source>
</evidence>
<evidence type="ECO:0000256" key="5">
    <source>
        <dbReference type="ARBA" id="ARBA00022723"/>
    </source>
</evidence>
<dbReference type="InterPro" id="IPR036412">
    <property type="entry name" value="HAD-like_sf"/>
</dbReference>
<dbReference type="EMBL" id="GAMC01001378">
    <property type="protein sequence ID" value="JAC05178.1"/>
    <property type="molecule type" value="mRNA"/>
</dbReference>
<dbReference type="FunFam" id="1.20.1110.10:FF:000034">
    <property type="entry name" value="Cation-transporting ATPase"/>
    <property type="match status" value="1"/>
</dbReference>
<dbReference type="InterPro" id="IPR023298">
    <property type="entry name" value="ATPase_P-typ_TM_dom_sf"/>
</dbReference>
<evidence type="ECO:0000259" key="16">
    <source>
        <dbReference type="Pfam" id="PF12409"/>
    </source>
</evidence>
<evidence type="ECO:0000256" key="9">
    <source>
        <dbReference type="ARBA" id="ARBA00022967"/>
    </source>
</evidence>
<feature type="domain" description="P5B-type ATPase N-terminal" evidence="16">
    <location>
        <begin position="223"/>
        <end position="379"/>
    </location>
</feature>
<feature type="transmembrane region" description="Helical" evidence="13">
    <location>
        <begin position="1310"/>
        <end position="1334"/>
    </location>
</feature>
<dbReference type="InterPro" id="IPR001757">
    <property type="entry name" value="P_typ_ATPase"/>
</dbReference>
<dbReference type="InterPro" id="IPR018303">
    <property type="entry name" value="ATPase_P-typ_P_site"/>
</dbReference>
<feature type="compositionally biased region" description="Basic and acidic residues" evidence="14">
    <location>
        <begin position="130"/>
        <end position="142"/>
    </location>
</feature>
<keyword evidence="10 13" id="KW-1133">Transmembrane helix</keyword>
<dbReference type="NCBIfam" id="TIGR01494">
    <property type="entry name" value="ATPase_P-type"/>
    <property type="match status" value="2"/>
</dbReference>
<dbReference type="GO" id="GO:0006874">
    <property type="term" value="P:intracellular calcium ion homeostasis"/>
    <property type="evidence" value="ECO:0007669"/>
    <property type="project" value="TreeGrafter"/>
</dbReference>
<dbReference type="EC" id="7.2.2.-" evidence="13"/>
<dbReference type="Gene3D" id="2.70.150.10">
    <property type="entry name" value="Calcium-transporting ATPase, cytoplasmic transduction domain A"/>
    <property type="match status" value="1"/>
</dbReference>
<dbReference type="SFLD" id="SFLDF00027">
    <property type="entry name" value="p-type_atpase"/>
    <property type="match status" value="1"/>
</dbReference>
<dbReference type="Gene3D" id="3.40.50.1000">
    <property type="entry name" value="HAD superfamily/HAD-like"/>
    <property type="match status" value="1"/>
</dbReference>
<dbReference type="PROSITE" id="PS00154">
    <property type="entry name" value="ATPASE_E1_E2"/>
    <property type="match status" value="1"/>
</dbReference>
<comment type="subcellular location">
    <subcellularLocation>
        <location evidence="1 13">Membrane</location>
        <topology evidence="1 13">Multi-pass membrane protein</topology>
    </subcellularLocation>
</comment>
<keyword evidence="3" id="KW-0597">Phosphoprotein</keyword>
<dbReference type="Pfam" id="PF00122">
    <property type="entry name" value="E1-E2_ATPase"/>
    <property type="match status" value="1"/>
</dbReference>
<evidence type="ECO:0000256" key="14">
    <source>
        <dbReference type="SAM" id="MobiDB-lite"/>
    </source>
</evidence>
<keyword evidence="11 13" id="KW-0472">Membrane</keyword>
<feature type="transmembrane region" description="Helical" evidence="13">
    <location>
        <begin position="433"/>
        <end position="452"/>
    </location>
</feature>
<dbReference type="GO" id="GO:0005524">
    <property type="term" value="F:ATP binding"/>
    <property type="evidence" value="ECO:0007669"/>
    <property type="project" value="UniProtKB-UniRule"/>
</dbReference>
<accession>W8C615</accession>
<feature type="transmembrane region" description="Helical" evidence="13">
    <location>
        <begin position="1387"/>
        <end position="1406"/>
    </location>
</feature>
<evidence type="ECO:0000256" key="4">
    <source>
        <dbReference type="ARBA" id="ARBA00022692"/>
    </source>
</evidence>